<protein>
    <submittedName>
        <fullName evidence="1">Uncharacterized protein</fullName>
    </submittedName>
</protein>
<dbReference type="PATRIC" id="fig|1262666.3.peg.2726"/>
<evidence type="ECO:0000313" key="2">
    <source>
        <dbReference type="Proteomes" id="UP000011922"/>
    </source>
</evidence>
<proteinExistence type="predicted"/>
<dbReference type="RefSeq" id="WP_005987996.1">
    <property type="nucleotide sequence ID" value="NZ_AOSV01000029.1"/>
</dbReference>
<name>M5PRH8_DESAF</name>
<gene>
    <name evidence="1" type="ORF">PCS_02689</name>
</gene>
<accession>M5PRH8</accession>
<dbReference type="AlphaFoldDB" id="M5PRH8"/>
<dbReference type="OrthoDB" id="9554552at2"/>
<reference evidence="1 2" key="1">
    <citation type="journal article" date="2013" name="Genome Announc.">
        <title>Draft Genome Sequence for Desulfovibrio africanus Strain PCS.</title>
        <authorList>
            <person name="Brown S.D."/>
            <person name="Utturkar S.M."/>
            <person name="Arkin A.P."/>
            <person name="Deutschbauer A.M."/>
            <person name="Elias D.A."/>
            <person name="Hazen T.C."/>
            <person name="Chakraborty R."/>
        </authorList>
    </citation>
    <scope>NUCLEOTIDE SEQUENCE [LARGE SCALE GENOMIC DNA]</scope>
    <source>
        <strain evidence="1 2">PCS</strain>
    </source>
</reference>
<organism evidence="1 2">
    <name type="scientific">Desulfocurvibacter africanus PCS</name>
    <dbReference type="NCBI Taxonomy" id="1262666"/>
    <lineage>
        <taxon>Bacteria</taxon>
        <taxon>Pseudomonadati</taxon>
        <taxon>Thermodesulfobacteriota</taxon>
        <taxon>Desulfovibrionia</taxon>
        <taxon>Desulfovibrionales</taxon>
        <taxon>Desulfovibrionaceae</taxon>
        <taxon>Desulfocurvibacter</taxon>
    </lineage>
</organism>
<dbReference type="EMBL" id="AOSV01000029">
    <property type="protein sequence ID" value="EMG36675.1"/>
    <property type="molecule type" value="Genomic_DNA"/>
</dbReference>
<dbReference type="Proteomes" id="UP000011922">
    <property type="component" value="Unassembled WGS sequence"/>
</dbReference>
<comment type="caution">
    <text evidence="1">The sequence shown here is derived from an EMBL/GenBank/DDBJ whole genome shotgun (WGS) entry which is preliminary data.</text>
</comment>
<sequence>MIKLLFKFTILFLILHAPLSEAHGLVIYGGKSVADLGMYVAEVTYFPYTDTEAELTVTMCNLSGAVRGCRITGFAVVNPYGRIEHIAPGSDFPAAFQVFGAARRVSSVKAMDEFGASLGSDLPERLDLASGLPPDQAARATAFRFLLTGRGLYSLKETDFVPDAGNITPVNTGGSREGSCFFAVRYADAQEREHILGRANYWLR</sequence>
<evidence type="ECO:0000313" key="1">
    <source>
        <dbReference type="EMBL" id="EMG36675.1"/>
    </source>
</evidence>